<keyword evidence="5" id="KW-0808">Transferase</keyword>
<feature type="region of interest" description="Disordered" evidence="12">
    <location>
        <begin position="821"/>
        <end position="843"/>
    </location>
</feature>
<dbReference type="GO" id="GO:0016459">
    <property type="term" value="C:myosin complex"/>
    <property type="evidence" value="ECO:0007669"/>
    <property type="project" value="UniProtKB-KW"/>
</dbReference>
<keyword evidence="6 13" id="KW-0812">Transmembrane</keyword>
<evidence type="ECO:0000313" key="15">
    <source>
        <dbReference type="EMBL" id="PVU87122.1"/>
    </source>
</evidence>
<feature type="compositionally biased region" description="Basic and acidic residues" evidence="12">
    <location>
        <begin position="1653"/>
        <end position="1668"/>
    </location>
</feature>
<evidence type="ECO:0000259" key="14">
    <source>
        <dbReference type="SMART" id="SM00242"/>
    </source>
</evidence>
<dbReference type="GO" id="GO:0004100">
    <property type="term" value="F:chitin synthase activity"/>
    <property type="evidence" value="ECO:0007669"/>
    <property type="project" value="UniProtKB-EC"/>
</dbReference>
<feature type="transmembrane region" description="Helical" evidence="13">
    <location>
        <begin position="1586"/>
        <end position="1608"/>
    </location>
</feature>
<sequence length="2013" mass="228851">MSVSPDTNKGLSVLKDLSKAENAATINVKQVSDLLTELYNSNLSYQSAPLYANVGSQVLLSLNSWFSDNEVLLSQYLDFFSLSPASISNQQNKKDSAFVDVDPHIYKLIGSAYTHMIYKQQPQTIIFQGLTGSGKSYNKMLALRMLEKIYSIPDSFPIFEKILAGQQIMDLFLNCNISQSSPSSSRASTILKILYDSNGKPIGSKHSILHFETNRFTSTFNNNYSKSLRLPSINRLNSSSDASYENSYLSTAKMSQTSLKSADKSSDFDCPTFFIIELLKKYAENHFTYQSAFDLGSELGIETKTSGFIFSKLEEGTHDDLIALQSLMKSVGISSKTFFKVINLLLGITILLSSKLVNSVETNSLKLENFHPSLIDLLGFVKTEKQLMDLISVQNSSIGSSSIDLKLSIEMSTLKKNQLCWVLYRQFVYWIEETINYSFDSEDSDTYISLLDPMGINNYASNFDSLALNFFNERIFRYMTFDIFDSKNIEYIEEGNTNVPIIKNIPNNSECLDLFTSAKFGIFYIIENQSNYVSNVMYDLSRSNNSSGLKVVYNKIKPQNQSTIQNIDFNSMDTDITDQINLSEPILSSKFFRKSNKSNCFEIKHFFGSFDYNTTSFTRSNLAESKPFFDYEFAFPVSSFNTNSFASALFSSNSQASDSTLENESNNSFITISKIKQNANSAISSFEISNNWFVICLLGSLPSSKTSFNSKYLVNQLSTFNMDLITKRKRVEYYINFEFQDFLNNFIDSSAHKKHIFGLKSYYKLEDKDFYISNNFVYLSYGCFFNLNYLIKNNLLDPMNYYDNISSSSSIMDKNLDKKIDSSASNSMKNDEKKGKASKVSKNKKSDSSVKTSATRKFWLFIVYSLTFYIPTFIISGCFRIKGSSRQLAWREKYAICSLIFFFCAFVIFFVGVLGLLLCPKKNIFSPSELSGSSKKNSTLISIRGEVFNLKDYSHQGISFDQLYKKNYLGRDQSNLFPFQLSYVCDGLNIDPRLSMQDKPVLYSDTYFHDHRWYRHSTDTSGYNYYQYYIMRVLRKDRSHGKIAYDKGILLKQAVNPNSGTVFRAIIDKQVFDLSSYINANGAPFVITPEGVSNDTNSIPQSSRDFLPPEIRTLFRQNNGQDITALWLRYKAANPEMANVVYKCLRGAFYIGDVDHRRSTQCYFANYMLLAGSVFIVLMVFVKFAASVRIGNKDIEPEVHEAFVICNIPCYSENEESLRGTIDSITRLQFDDKQKLLLLICDGIVTGSGNEKSTPELVKDIFGISDIDPEPLSYLALGEPNRRHNMAQVYSGLYECSGHTAPFLLIVKTGTPAETHNSGNRGKRDSQILLMRFLNKVFFDLPMTPLELEIYYHMKNVIGVAPPMYEYVLMVDADTVVSRLGLAMLLSEMQNDEKIMGICGETQLQNPKSSWTSMLQVYEYFIAHFLSKSFESLFGTVTCLPGCFCMYRIKSPNGKTPLLISSTIVTDYSTNKAETLHEKNLLFLGEDRYLTTLMLKTFTNYKTKFVGTANCKTNVPENWRVLLSQRRRWINSTVHNLLELLLLPNLCGFCCFSMRFVVLIDLITTLILPATMFYLVILIYQLTNTATSMISIYLLISLYALQAMVFILHRQWQHIGWMIIYLLATPLYTFIIPIYSFWNFDDFSWGNTRKLANGKEKDDSKSNDKGEEYEMENSSYKDIPMKKWDEYEKELLLGYQTNQIAQQSSMTPSPYSQGMHTPDPYALNASRPHSLHSNHPIIANAGFIRSSSAVPMMQNYSTDISNVHNLGISVNNLPYMIPAQQQLQQNRNTVYSNYFPENLSPISNIASGDINNQARLSNYYQMQSMINPNTGTFTQRNSGILNEDNPYTANFNAYVANNANNNAFNQSMLSGDSNFPLLASNQQLQHQQTINPNISQSAMMQYSQQQNNMNLPKSIDDLSSKYNSNNNSPIQMLSGNNGVSRTNSNSNFQQSDAIDEQIYSATFDFLKNNNIEKVSRKEARMQIAQNLGMSITEANAKKNIFNDAILLYFNGRP</sequence>
<evidence type="ECO:0000256" key="8">
    <source>
        <dbReference type="ARBA" id="ARBA00023123"/>
    </source>
</evidence>
<dbReference type="InterPro" id="IPR027417">
    <property type="entry name" value="P-loop_NTPase"/>
</dbReference>
<evidence type="ECO:0000256" key="13">
    <source>
        <dbReference type="SAM" id="Phobius"/>
    </source>
</evidence>
<comment type="subcellular location">
    <subcellularLocation>
        <location evidence="1">Cell membrane</location>
        <topology evidence="1">Multi-pass membrane protein</topology>
    </subcellularLocation>
</comment>
<reference evidence="15 16" key="1">
    <citation type="journal article" date="2018" name="MBio">
        <title>Comparative Genomics Reveals the Core Gene Toolbox for the Fungus-Insect Symbiosis.</title>
        <authorList>
            <person name="Wang Y."/>
            <person name="Stata M."/>
            <person name="Wang W."/>
            <person name="Stajich J.E."/>
            <person name="White M.M."/>
            <person name="Moncalvo J.M."/>
        </authorList>
    </citation>
    <scope>NUCLEOTIDE SEQUENCE [LARGE SCALE GENOMIC DNA]</scope>
    <source>
        <strain evidence="15 16">SWE-8-4</strain>
    </source>
</reference>
<dbReference type="InterPro" id="IPR004835">
    <property type="entry name" value="Chitin_synth"/>
</dbReference>
<dbReference type="Pfam" id="PF00063">
    <property type="entry name" value="Myosin_head"/>
    <property type="match status" value="2"/>
</dbReference>
<evidence type="ECO:0000256" key="11">
    <source>
        <dbReference type="ARBA" id="ARBA00023180"/>
    </source>
</evidence>
<dbReference type="GO" id="GO:0005886">
    <property type="term" value="C:plasma membrane"/>
    <property type="evidence" value="ECO:0007669"/>
    <property type="project" value="UniProtKB-SubCell"/>
</dbReference>
<dbReference type="Gene3D" id="1.20.58.530">
    <property type="match status" value="1"/>
</dbReference>
<dbReference type="SUPFAM" id="SSF53448">
    <property type="entry name" value="Nucleotide-diphospho-sugar transferases"/>
    <property type="match status" value="1"/>
</dbReference>
<dbReference type="InterPro" id="IPR001609">
    <property type="entry name" value="Myosin_head_motor_dom-like"/>
</dbReference>
<evidence type="ECO:0000256" key="6">
    <source>
        <dbReference type="ARBA" id="ARBA00022692"/>
    </source>
</evidence>
<dbReference type="PANTHER" id="PTHR22914">
    <property type="entry name" value="CHITIN SYNTHASE"/>
    <property type="match status" value="1"/>
</dbReference>
<keyword evidence="7 13" id="KW-1133">Transmembrane helix</keyword>
<proteinExistence type="predicted"/>
<dbReference type="GO" id="GO:0006031">
    <property type="term" value="P:chitin biosynthetic process"/>
    <property type="evidence" value="ECO:0007669"/>
    <property type="project" value="TreeGrafter"/>
</dbReference>
<feature type="transmembrane region" description="Helical" evidence="13">
    <location>
        <begin position="1164"/>
        <end position="1186"/>
    </location>
</feature>
<evidence type="ECO:0000313" key="16">
    <source>
        <dbReference type="Proteomes" id="UP000245383"/>
    </source>
</evidence>
<keyword evidence="9 13" id="KW-0472">Membrane</keyword>
<dbReference type="Gene3D" id="3.40.850.10">
    <property type="entry name" value="Kinesin motor domain"/>
    <property type="match status" value="1"/>
</dbReference>
<dbReference type="InterPro" id="IPR029044">
    <property type="entry name" value="Nucleotide-diphossugar_trans"/>
</dbReference>
<evidence type="ECO:0000256" key="9">
    <source>
        <dbReference type="ARBA" id="ARBA00023136"/>
    </source>
</evidence>
<dbReference type="STRING" id="133385.A0A2T9Y445"/>
<evidence type="ECO:0000256" key="5">
    <source>
        <dbReference type="ARBA" id="ARBA00022679"/>
    </source>
</evidence>
<organism evidence="15 16">
    <name type="scientific">Smittium simulii</name>
    <dbReference type="NCBI Taxonomy" id="133385"/>
    <lineage>
        <taxon>Eukaryota</taxon>
        <taxon>Fungi</taxon>
        <taxon>Fungi incertae sedis</taxon>
        <taxon>Zoopagomycota</taxon>
        <taxon>Kickxellomycotina</taxon>
        <taxon>Harpellomycetes</taxon>
        <taxon>Harpellales</taxon>
        <taxon>Legeriomycetaceae</taxon>
        <taxon>Smittium</taxon>
    </lineage>
</organism>
<evidence type="ECO:0000256" key="10">
    <source>
        <dbReference type="ARBA" id="ARBA00023175"/>
    </source>
</evidence>
<feature type="transmembrane region" description="Helical" evidence="13">
    <location>
        <begin position="1615"/>
        <end position="1638"/>
    </location>
</feature>
<dbReference type="GO" id="GO:0031505">
    <property type="term" value="P:fungal-type cell wall organization"/>
    <property type="evidence" value="ECO:0007669"/>
    <property type="project" value="TreeGrafter"/>
</dbReference>
<dbReference type="SMART" id="SM00242">
    <property type="entry name" value="MYSc"/>
    <property type="match status" value="1"/>
</dbReference>
<evidence type="ECO:0000256" key="2">
    <source>
        <dbReference type="ARBA" id="ARBA00012543"/>
    </source>
</evidence>
<gene>
    <name evidence="15" type="ORF">BB561_006443</name>
</gene>
<dbReference type="GO" id="GO:0003774">
    <property type="term" value="F:cytoskeletal motor activity"/>
    <property type="evidence" value="ECO:0007669"/>
    <property type="project" value="InterPro"/>
</dbReference>
<dbReference type="OrthoDB" id="5546037at2759"/>
<keyword evidence="10" id="KW-0505">Motor protein</keyword>
<dbReference type="Proteomes" id="UP000245383">
    <property type="component" value="Unassembled WGS sequence"/>
</dbReference>
<dbReference type="GO" id="GO:0005524">
    <property type="term" value="F:ATP binding"/>
    <property type="evidence" value="ECO:0007669"/>
    <property type="project" value="InterPro"/>
</dbReference>
<keyword evidence="8" id="KW-0518">Myosin</keyword>
<dbReference type="Pfam" id="PF03142">
    <property type="entry name" value="Chitin_synth_2"/>
    <property type="match status" value="1"/>
</dbReference>
<protein>
    <recommendedName>
        <fullName evidence="2">chitin synthase</fullName>
        <ecNumber evidence="2">2.4.1.16</ecNumber>
    </recommendedName>
</protein>
<dbReference type="InterPro" id="IPR036961">
    <property type="entry name" value="Kinesin_motor_dom_sf"/>
</dbReference>
<feature type="domain" description="Myosin motor" evidence="14">
    <location>
        <begin position="3"/>
        <end position="793"/>
    </location>
</feature>
<keyword evidence="11" id="KW-0325">Glycoprotein</keyword>
<evidence type="ECO:0000256" key="1">
    <source>
        <dbReference type="ARBA" id="ARBA00004651"/>
    </source>
</evidence>
<keyword evidence="3" id="KW-1003">Cell membrane</keyword>
<dbReference type="EC" id="2.4.1.16" evidence="2"/>
<name>A0A2T9Y445_9FUNG</name>
<evidence type="ECO:0000256" key="12">
    <source>
        <dbReference type="SAM" id="MobiDB-lite"/>
    </source>
</evidence>
<evidence type="ECO:0000256" key="7">
    <source>
        <dbReference type="ARBA" id="ARBA00022989"/>
    </source>
</evidence>
<feature type="transmembrane region" description="Helical" evidence="13">
    <location>
        <begin position="1556"/>
        <end position="1580"/>
    </location>
</feature>
<accession>A0A2T9Y445</accession>
<evidence type="ECO:0000256" key="3">
    <source>
        <dbReference type="ARBA" id="ARBA00022475"/>
    </source>
</evidence>
<dbReference type="GO" id="GO:0030428">
    <property type="term" value="C:cell septum"/>
    <property type="evidence" value="ECO:0007669"/>
    <property type="project" value="TreeGrafter"/>
</dbReference>
<comment type="caution">
    <text evidence="15">The sequence shown here is derived from an EMBL/GenBank/DDBJ whole genome shotgun (WGS) entry which is preliminary data.</text>
</comment>
<dbReference type="EMBL" id="MBFR01000545">
    <property type="protein sequence ID" value="PVU87122.1"/>
    <property type="molecule type" value="Genomic_DNA"/>
</dbReference>
<evidence type="ECO:0000256" key="4">
    <source>
        <dbReference type="ARBA" id="ARBA00022676"/>
    </source>
</evidence>
<dbReference type="SUPFAM" id="SSF52540">
    <property type="entry name" value="P-loop containing nucleoside triphosphate hydrolases"/>
    <property type="match status" value="1"/>
</dbReference>
<dbReference type="PANTHER" id="PTHR22914:SF13">
    <property type="entry name" value="CHITIN SYNTHASE"/>
    <property type="match status" value="1"/>
</dbReference>
<feature type="region of interest" description="Disordered" evidence="12">
    <location>
        <begin position="1653"/>
        <end position="1673"/>
    </location>
</feature>
<feature type="transmembrane region" description="Helical" evidence="13">
    <location>
        <begin position="894"/>
        <end position="918"/>
    </location>
</feature>
<keyword evidence="4" id="KW-0328">Glycosyltransferase</keyword>
<feature type="transmembrane region" description="Helical" evidence="13">
    <location>
        <begin position="858"/>
        <end position="882"/>
    </location>
</feature>
<keyword evidence="16" id="KW-1185">Reference proteome</keyword>